<protein>
    <recommendedName>
        <fullName evidence="2">Uridine phosphorylase</fullName>
        <ecNumber evidence="1">2.4.2.3</ecNumber>
    </recommendedName>
</protein>
<accession>A0ABN6XK93</accession>
<evidence type="ECO:0000256" key="2">
    <source>
        <dbReference type="ARBA" id="ARBA00021980"/>
    </source>
</evidence>
<sequence length="251" mass="25986">MSSNNAWYLRCGPDDVGESAVLVGDRGRVHLAAGLMQGAVLLNEDRGLTTATGYYAGERITVSAFGMGAPIAAVVLHELAGLGVRRFVRLGTVMTLGETRLGEFVVAHGAIRGEATSATYLPIEYPAVPDFALTRSLEEAVQQAGLATRSGIYASFDGFYTEMFETGTGSEPVAERYGRLSRAGVVAADMETSAVFIAARALGVAAASLCLASVAGDTTEKMPHADRVAAETQLLHAGFAALAASVPTAGV</sequence>
<organism evidence="5 6">
    <name type="scientific">Naasia aerilata</name>
    <dbReference type="NCBI Taxonomy" id="1162966"/>
    <lineage>
        <taxon>Bacteria</taxon>
        <taxon>Bacillati</taxon>
        <taxon>Actinomycetota</taxon>
        <taxon>Actinomycetes</taxon>
        <taxon>Micrococcales</taxon>
        <taxon>Microbacteriaceae</taxon>
        <taxon>Naasia</taxon>
    </lineage>
</organism>
<dbReference type="InterPro" id="IPR035994">
    <property type="entry name" value="Nucleoside_phosphorylase_sf"/>
</dbReference>
<evidence type="ECO:0000256" key="1">
    <source>
        <dbReference type="ARBA" id="ARBA00011888"/>
    </source>
</evidence>
<proteinExistence type="predicted"/>
<gene>
    <name evidence="5" type="ORF">GCM10025866_11880</name>
</gene>
<dbReference type="PANTHER" id="PTHR43691">
    <property type="entry name" value="URIDINE PHOSPHORYLASE"/>
    <property type="match status" value="1"/>
</dbReference>
<feature type="domain" description="Nucleoside phosphorylase" evidence="4">
    <location>
        <begin position="20"/>
        <end position="233"/>
    </location>
</feature>
<comment type="catalytic activity">
    <reaction evidence="3">
        <text>uridine + phosphate = alpha-D-ribose 1-phosphate + uracil</text>
        <dbReference type="Rhea" id="RHEA:24388"/>
        <dbReference type="ChEBI" id="CHEBI:16704"/>
        <dbReference type="ChEBI" id="CHEBI:17568"/>
        <dbReference type="ChEBI" id="CHEBI:43474"/>
        <dbReference type="ChEBI" id="CHEBI:57720"/>
        <dbReference type="EC" id="2.4.2.3"/>
    </reaction>
</comment>
<dbReference type="Gene3D" id="3.40.50.1580">
    <property type="entry name" value="Nucleoside phosphorylase domain"/>
    <property type="match status" value="1"/>
</dbReference>
<dbReference type="EMBL" id="AP027731">
    <property type="protein sequence ID" value="BDZ45279.1"/>
    <property type="molecule type" value="Genomic_DNA"/>
</dbReference>
<name>A0ABN6XK93_9MICO</name>
<keyword evidence="6" id="KW-1185">Reference proteome</keyword>
<reference evidence="6" key="1">
    <citation type="journal article" date="2019" name="Int. J. Syst. Evol. Microbiol.">
        <title>The Global Catalogue of Microorganisms (GCM) 10K type strain sequencing project: providing services to taxonomists for standard genome sequencing and annotation.</title>
        <authorList>
            <consortium name="The Broad Institute Genomics Platform"/>
            <consortium name="The Broad Institute Genome Sequencing Center for Infectious Disease"/>
            <person name="Wu L."/>
            <person name="Ma J."/>
        </authorList>
    </citation>
    <scope>NUCLEOTIDE SEQUENCE [LARGE SCALE GENOMIC DNA]</scope>
    <source>
        <strain evidence="6">NBRC 108725</strain>
    </source>
</reference>
<evidence type="ECO:0000259" key="4">
    <source>
        <dbReference type="Pfam" id="PF01048"/>
    </source>
</evidence>
<dbReference type="SUPFAM" id="SSF53167">
    <property type="entry name" value="Purine and uridine phosphorylases"/>
    <property type="match status" value="1"/>
</dbReference>
<evidence type="ECO:0000256" key="3">
    <source>
        <dbReference type="ARBA" id="ARBA00048447"/>
    </source>
</evidence>
<dbReference type="EC" id="2.4.2.3" evidence="1"/>
<dbReference type="PANTHER" id="PTHR43691:SF11">
    <property type="entry name" value="FI09636P-RELATED"/>
    <property type="match status" value="1"/>
</dbReference>
<dbReference type="InterPro" id="IPR000845">
    <property type="entry name" value="Nucleoside_phosphorylase_d"/>
</dbReference>
<dbReference type="RefSeq" id="WP_286278648.1">
    <property type="nucleotide sequence ID" value="NZ_AP027731.1"/>
</dbReference>
<evidence type="ECO:0000313" key="6">
    <source>
        <dbReference type="Proteomes" id="UP001321498"/>
    </source>
</evidence>
<dbReference type="Proteomes" id="UP001321498">
    <property type="component" value="Chromosome"/>
</dbReference>
<evidence type="ECO:0000313" key="5">
    <source>
        <dbReference type="EMBL" id="BDZ45279.1"/>
    </source>
</evidence>
<dbReference type="Pfam" id="PF01048">
    <property type="entry name" value="PNP_UDP_1"/>
    <property type="match status" value="1"/>
</dbReference>